<keyword evidence="5" id="KW-0418">Kinase</keyword>
<feature type="domain" description="Histidine kinase" evidence="6">
    <location>
        <begin position="250"/>
        <end position="471"/>
    </location>
</feature>
<dbReference type="InterPro" id="IPR000014">
    <property type="entry name" value="PAS"/>
</dbReference>
<dbReference type="EC" id="2.7.13.3" evidence="2"/>
<feature type="domain" description="PAC" evidence="8">
    <location>
        <begin position="181"/>
        <end position="232"/>
    </location>
</feature>
<organism evidence="9">
    <name type="scientific">marine sediment metagenome</name>
    <dbReference type="NCBI Taxonomy" id="412755"/>
    <lineage>
        <taxon>unclassified sequences</taxon>
        <taxon>metagenomes</taxon>
        <taxon>ecological metagenomes</taxon>
    </lineage>
</organism>
<dbReference type="EMBL" id="LAZR01001916">
    <property type="protein sequence ID" value="KKN37137.1"/>
    <property type="molecule type" value="Genomic_DNA"/>
</dbReference>
<accession>A0A0F9QJD6</accession>
<feature type="domain" description="PAS" evidence="7">
    <location>
        <begin position="126"/>
        <end position="151"/>
    </location>
</feature>
<dbReference type="InterPro" id="IPR035965">
    <property type="entry name" value="PAS-like_dom_sf"/>
</dbReference>
<dbReference type="PRINTS" id="PR00344">
    <property type="entry name" value="BCTRLSENSOR"/>
</dbReference>
<dbReference type="Pfam" id="PF13426">
    <property type="entry name" value="PAS_9"/>
    <property type="match status" value="1"/>
</dbReference>
<evidence type="ECO:0000256" key="2">
    <source>
        <dbReference type="ARBA" id="ARBA00012438"/>
    </source>
</evidence>
<dbReference type="AlphaFoldDB" id="A0A0F9QJD6"/>
<dbReference type="SUPFAM" id="SSF55874">
    <property type="entry name" value="ATPase domain of HSP90 chaperone/DNA topoisomerase II/histidine kinase"/>
    <property type="match status" value="1"/>
</dbReference>
<reference evidence="9" key="1">
    <citation type="journal article" date="2015" name="Nature">
        <title>Complex archaea that bridge the gap between prokaryotes and eukaryotes.</title>
        <authorList>
            <person name="Spang A."/>
            <person name="Saw J.H."/>
            <person name="Jorgensen S.L."/>
            <person name="Zaremba-Niedzwiedzka K."/>
            <person name="Martijn J."/>
            <person name="Lind A.E."/>
            <person name="van Eijk R."/>
            <person name="Schleper C."/>
            <person name="Guy L."/>
            <person name="Ettema T.J."/>
        </authorList>
    </citation>
    <scope>NUCLEOTIDE SEQUENCE</scope>
</reference>
<dbReference type="SMART" id="SM00387">
    <property type="entry name" value="HATPase_c"/>
    <property type="match status" value="1"/>
</dbReference>
<proteinExistence type="predicted"/>
<keyword evidence="3" id="KW-0597">Phosphoprotein</keyword>
<dbReference type="PROSITE" id="PS50112">
    <property type="entry name" value="PAS"/>
    <property type="match status" value="1"/>
</dbReference>
<evidence type="ECO:0000313" key="9">
    <source>
        <dbReference type="EMBL" id="KKN37137.1"/>
    </source>
</evidence>
<evidence type="ECO:0000256" key="1">
    <source>
        <dbReference type="ARBA" id="ARBA00000085"/>
    </source>
</evidence>
<dbReference type="SUPFAM" id="SSF55785">
    <property type="entry name" value="PYP-like sensor domain (PAS domain)"/>
    <property type="match status" value="2"/>
</dbReference>
<evidence type="ECO:0000259" key="6">
    <source>
        <dbReference type="PROSITE" id="PS50109"/>
    </source>
</evidence>
<dbReference type="PANTHER" id="PTHR43304:SF1">
    <property type="entry name" value="PAC DOMAIN-CONTAINING PROTEIN"/>
    <property type="match status" value="1"/>
</dbReference>
<dbReference type="Gene3D" id="3.30.565.10">
    <property type="entry name" value="Histidine kinase-like ATPase, C-terminal domain"/>
    <property type="match status" value="1"/>
</dbReference>
<comment type="catalytic activity">
    <reaction evidence="1">
        <text>ATP + protein L-histidine = ADP + protein N-phospho-L-histidine.</text>
        <dbReference type="EC" id="2.7.13.3"/>
    </reaction>
</comment>
<evidence type="ECO:0000259" key="8">
    <source>
        <dbReference type="PROSITE" id="PS50113"/>
    </source>
</evidence>
<evidence type="ECO:0000256" key="4">
    <source>
        <dbReference type="ARBA" id="ARBA00022679"/>
    </source>
</evidence>
<dbReference type="PROSITE" id="PS50113">
    <property type="entry name" value="PAC"/>
    <property type="match status" value="1"/>
</dbReference>
<dbReference type="Pfam" id="PF02518">
    <property type="entry name" value="HATPase_c"/>
    <property type="match status" value="1"/>
</dbReference>
<dbReference type="InterPro" id="IPR036890">
    <property type="entry name" value="HATPase_C_sf"/>
</dbReference>
<keyword evidence="4" id="KW-0808">Transferase</keyword>
<dbReference type="PROSITE" id="PS50109">
    <property type="entry name" value="HIS_KIN"/>
    <property type="match status" value="1"/>
</dbReference>
<comment type="caution">
    <text evidence="9">The sequence shown here is derived from an EMBL/GenBank/DDBJ whole genome shotgun (WGS) entry which is preliminary data.</text>
</comment>
<dbReference type="SMART" id="SM00086">
    <property type="entry name" value="PAC"/>
    <property type="match status" value="1"/>
</dbReference>
<dbReference type="CDD" id="cd00130">
    <property type="entry name" value="PAS"/>
    <property type="match status" value="1"/>
</dbReference>
<dbReference type="PANTHER" id="PTHR43304">
    <property type="entry name" value="PHYTOCHROME-LIKE PROTEIN CPH1"/>
    <property type="match status" value="1"/>
</dbReference>
<sequence length="471" mass="53966">MNDVKIVDLAKFPSENPNPILRVSKDKIIYVNKAGSQLFNVQADDPIPEVLLEEIKKVLRNDSTFSFESEFGNQIFIFNIVPIEDKDYVNIYGMNITERKKAEEEIRLHSEIMINITEGIYLTRLEDGIIVYTNPRFDKMFGYNPDEMIGQYVTIVNAPTNKTPEETKEDIVGILKDTGEWHGEVENIKKDGTLFWCYANVSIFNHPEHGEVIVSVHTDITGRKKIEDELKKSEEIILETYERAEIYKDLFAHDISNILQNIKSSIGLLSMWQKNPQNPQTLNEVISIVDHQVFRGAKLITNIRKLSEIGETSELISADPFSKLNEAIQFIKKSYSDKQIEIEITSQLKEIKILANDLLLDIYENLMINSVKYNKNPTIKIQIKLSKTREDNLNYLKLEFKDNGIGISDSMKEGIFNGTTKREDKSKGMGLGLLLVRKIILSYNGKIWVEDKVDGDYSQGSNFVILLLEVN</sequence>
<dbReference type="GO" id="GO:0004673">
    <property type="term" value="F:protein histidine kinase activity"/>
    <property type="evidence" value="ECO:0007669"/>
    <property type="project" value="UniProtKB-EC"/>
</dbReference>
<dbReference type="InterPro" id="IPR005467">
    <property type="entry name" value="His_kinase_dom"/>
</dbReference>
<gene>
    <name evidence="9" type="ORF">LCGC14_0766470</name>
</gene>
<name>A0A0F9QJD6_9ZZZZ</name>
<dbReference type="SMART" id="SM00091">
    <property type="entry name" value="PAS"/>
    <property type="match status" value="1"/>
</dbReference>
<protein>
    <recommendedName>
        <fullName evidence="2">histidine kinase</fullName>
        <ecNumber evidence="2">2.7.13.3</ecNumber>
    </recommendedName>
</protein>
<evidence type="ECO:0000259" key="7">
    <source>
        <dbReference type="PROSITE" id="PS50112"/>
    </source>
</evidence>
<dbReference type="InterPro" id="IPR004358">
    <property type="entry name" value="Sig_transdc_His_kin-like_C"/>
</dbReference>
<evidence type="ECO:0000256" key="3">
    <source>
        <dbReference type="ARBA" id="ARBA00022553"/>
    </source>
</evidence>
<dbReference type="Gene3D" id="3.30.450.20">
    <property type="entry name" value="PAS domain"/>
    <property type="match status" value="1"/>
</dbReference>
<evidence type="ECO:0000256" key="5">
    <source>
        <dbReference type="ARBA" id="ARBA00022777"/>
    </source>
</evidence>
<dbReference type="NCBIfam" id="TIGR00229">
    <property type="entry name" value="sensory_box"/>
    <property type="match status" value="1"/>
</dbReference>
<dbReference type="InterPro" id="IPR052162">
    <property type="entry name" value="Sensor_kinase/Photoreceptor"/>
</dbReference>
<dbReference type="InterPro" id="IPR003594">
    <property type="entry name" value="HATPase_dom"/>
</dbReference>
<dbReference type="InterPro" id="IPR000700">
    <property type="entry name" value="PAS-assoc_C"/>
</dbReference>
<dbReference type="InterPro" id="IPR001610">
    <property type="entry name" value="PAC"/>
</dbReference>